<protein>
    <submittedName>
        <fullName evidence="2">Short-chain dehydrogenase</fullName>
    </submittedName>
</protein>
<name>A0A2S7L0V0_9FLAO</name>
<dbReference type="OrthoDB" id="822355at2"/>
<dbReference type="CDD" id="cd05332">
    <property type="entry name" value="11beta-HSD1_like_SDR_c"/>
    <property type="match status" value="1"/>
</dbReference>
<dbReference type="PRINTS" id="PR00080">
    <property type="entry name" value="SDRFAMILY"/>
</dbReference>
<proteinExistence type="inferred from homology"/>
<keyword evidence="3" id="KW-1185">Reference proteome</keyword>
<dbReference type="PROSITE" id="PS00061">
    <property type="entry name" value="ADH_SHORT"/>
    <property type="match status" value="1"/>
</dbReference>
<reference evidence="2 3" key="1">
    <citation type="submission" date="2016-11" db="EMBL/GenBank/DDBJ databases">
        <title>Trade-off between light-utilization and light-protection in marine flavobacteria.</title>
        <authorList>
            <person name="Kumagai Y."/>
        </authorList>
    </citation>
    <scope>NUCLEOTIDE SEQUENCE [LARGE SCALE GENOMIC DNA]</scope>
    <source>
        <strain evidence="2 3">ATCC 700397</strain>
    </source>
</reference>
<evidence type="ECO:0000313" key="3">
    <source>
        <dbReference type="Proteomes" id="UP000239522"/>
    </source>
</evidence>
<dbReference type="PRINTS" id="PR00081">
    <property type="entry name" value="GDHRDH"/>
</dbReference>
<dbReference type="InterPro" id="IPR053011">
    <property type="entry name" value="SDR_family_member_7"/>
</dbReference>
<dbReference type="SUPFAM" id="SSF51735">
    <property type="entry name" value="NAD(P)-binding Rossmann-fold domains"/>
    <property type="match status" value="1"/>
</dbReference>
<dbReference type="InterPro" id="IPR002347">
    <property type="entry name" value="SDR_fam"/>
</dbReference>
<organism evidence="2 3">
    <name type="scientific">Polaribacter filamentus</name>
    <dbReference type="NCBI Taxonomy" id="53483"/>
    <lineage>
        <taxon>Bacteria</taxon>
        <taxon>Pseudomonadati</taxon>
        <taxon>Bacteroidota</taxon>
        <taxon>Flavobacteriia</taxon>
        <taxon>Flavobacteriales</taxon>
        <taxon>Flavobacteriaceae</taxon>
    </lineage>
</organism>
<dbReference type="EMBL" id="MQUA01000013">
    <property type="protein sequence ID" value="PQB08487.1"/>
    <property type="molecule type" value="Genomic_DNA"/>
</dbReference>
<dbReference type="InterPro" id="IPR020904">
    <property type="entry name" value="Sc_DH/Rdtase_CS"/>
</dbReference>
<dbReference type="PANTHER" id="PTHR44269:SF1">
    <property type="entry name" value="DEHYDROGENASE_REDUCTASE SDR FAMILY MEMBER 7"/>
    <property type="match status" value="1"/>
</dbReference>
<dbReference type="RefSeq" id="WP_104810680.1">
    <property type="nucleotide sequence ID" value="NZ_MQUA01000013.1"/>
</dbReference>
<dbReference type="NCBIfam" id="NF004825">
    <property type="entry name" value="PRK06181.1"/>
    <property type="match status" value="1"/>
</dbReference>
<comment type="caution">
    <text evidence="2">The sequence shown here is derived from an EMBL/GenBank/DDBJ whole genome shotgun (WGS) entry which is preliminary data.</text>
</comment>
<dbReference type="Pfam" id="PF00106">
    <property type="entry name" value="adh_short"/>
    <property type="match status" value="1"/>
</dbReference>
<sequence length="265" mass="29044">MSCFSDKIIWITGASSGIGKALAIELSNQNAKLILSSRKNQELALVKKLCKNPDDVKIVLLDLEDYTNLQSKVDEAIAAFGKIDILVNNGGVSQRSFVKDTQISVDKRIMDINYLGTIALSKAVLPHFIKNENGHFVVTTSIVGKIGTPLRSSYAASKHALHGFFDSLRAEHYQDNIAVTLVCPGFVNTNVSKNALTGNGTPQQKMDAATANGIAPERFAKLMVKSIQNKKEEVYIAGVKEKLGVYVKRFYPKLLSKMIRKLSVT</sequence>
<dbReference type="InterPro" id="IPR036291">
    <property type="entry name" value="NAD(P)-bd_dom_sf"/>
</dbReference>
<dbReference type="PANTHER" id="PTHR44269">
    <property type="entry name" value="DEHYDROGENASE/REDUCTASE SDR FAMILY MEMBER 7-RELATED"/>
    <property type="match status" value="1"/>
</dbReference>
<dbReference type="Proteomes" id="UP000239522">
    <property type="component" value="Unassembled WGS sequence"/>
</dbReference>
<dbReference type="Gene3D" id="3.40.50.720">
    <property type="entry name" value="NAD(P)-binding Rossmann-like Domain"/>
    <property type="match status" value="1"/>
</dbReference>
<evidence type="ECO:0000313" key="2">
    <source>
        <dbReference type="EMBL" id="PQB08487.1"/>
    </source>
</evidence>
<comment type="similarity">
    <text evidence="1">Belongs to the short-chain dehydrogenases/reductases (SDR) family.</text>
</comment>
<gene>
    <name evidence="2" type="ORF">BST83_16175</name>
</gene>
<evidence type="ECO:0000256" key="1">
    <source>
        <dbReference type="RuleBase" id="RU000363"/>
    </source>
</evidence>
<dbReference type="AlphaFoldDB" id="A0A2S7L0V0"/>
<accession>A0A2S7L0V0</accession>